<evidence type="ECO:0000313" key="2">
    <source>
        <dbReference type="Proteomes" id="UP000198853"/>
    </source>
</evidence>
<dbReference type="EMBL" id="FNEN01000009">
    <property type="protein sequence ID" value="SDI96141.1"/>
    <property type="molecule type" value="Genomic_DNA"/>
</dbReference>
<dbReference type="InterPro" id="IPR038449">
    <property type="entry name" value="SirA_sf"/>
</dbReference>
<dbReference type="AlphaFoldDB" id="A0A1G8PUH7"/>
<dbReference type="Gene3D" id="3.30.310.250">
    <property type="entry name" value="Sporulation inhibitor of replication protein SirA"/>
    <property type="match status" value="1"/>
</dbReference>
<sequence>MHRYDIYLLRPEVARQFIQLESKLFRLFKEYETVPSIHHEVQKQVDYICRPISIHHLGAWLSSSTMTDFHPDENDSYVYYVEEDEGVKLTMSERRLQIWSTLDREDEWVWFDKLQTYDPYFFACDIKREKYGWLKPMKMHTHLYG</sequence>
<organism evidence="1 2">
    <name type="scientific">Natribacillus halophilus</name>
    <dbReference type="NCBI Taxonomy" id="549003"/>
    <lineage>
        <taxon>Bacteria</taxon>
        <taxon>Bacillati</taxon>
        <taxon>Bacillota</taxon>
        <taxon>Bacilli</taxon>
        <taxon>Bacillales</taxon>
        <taxon>Bacillaceae</taxon>
        <taxon>Natribacillus</taxon>
    </lineage>
</organism>
<evidence type="ECO:0000313" key="1">
    <source>
        <dbReference type="EMBL" id="SDI96141.1"/>
    </source>
</evidence>
<dbReference type="OrthoDB" id="2736584at2"/>
<dbReference type="Pfam" id="PF10747">
    <property type="entry name" value="SirA"/>
    <property type="match status" value="1"/>
</dbReference>
<keyword evidence="2" id="KW-1185">Reference proteome</keyword>
<protein>
    <recommendedName>
        <fullName evidence="3">Sporulation inhibitor of replication protein SirA</fullName>
    </recommendedName>
</protein>
<dbReference type="Proteomes" id="UP000198853">
    <property type="component" value="Unassembled WGS sequence"/>
</dbReference>
<reference evidence="1 2" key="1">
    <citation type="submission" date="2016-10" db="EMBL/GenBank/DDBJ databases">
        <authorList>
            <person name="de Groot N.N."/>
        </authorList>
    </citation>
    <scope>NUCLEOTIDE SEQUENCE [LARGE SCALE GENOMIC DNA]</scope>
    <source>
        <strain evidence="1 2">DSM 21771</strain>
    </source>
</reference>
<gene>
    <name evidence="1" type="ORF">SAMN04488123_109119</name>
</gene>
<name>A0A1G8PUH7_9BACI</name>
<dbReference type="RefSeq" id="WP_090398928.1">
    <property type="nucleotide sequence ID" value="NZ_FNEN01000009.1"/>
</dbReference>
<dbReference type="InterPro" id="IPR019683">
    <property type="entry name" value="SirA"/>
</dbReference>
<evidence type="ECO:0008006" key="3">
    <source>
        <dbReference type="Google" id="ProtNLM"/>
    </source>
</evidence>
<proteinExistence type="predicted"/>
<accession>A0A1G8PUH7</accession>